<proteinExistence type="predicted"/>
<evidence type="ECO:0000313" key="2">
    <source>
        <dbReference type="Proteomes" id="UP001628193"/>
    </source>
</evidence>
<sequence length="349" mass="38906">MLGLARTLRRLALAHPHPLPDAPDTARFDPGHEAVMMGYDFHLTPEGPRLIEINTNAGGLLMAHETRHPDFAARDPATTRNDRRLTRLIDTFRTEMALFTGSPTRVPGLMAILDEQPEAQFLYPEMVVAARLLAEAGMPCRIVAPDQLDARADGVFLDGQRVELIYNRHCDFHLETPTLARLRTAWLNRQVCLTPNPHAYGLLADKRRLIGWSDPDHLRALGCSETEVARIATLVPRTRLLASLDPEMVWKERARWVFKPGFGGFGGRGVLIGDKISRARFATLDPATTLVQRHVPPALIPVAGASPLKSDVRLFMYRDQLLGIGVRGYRGQVTNFREPGNGFLPVRID</sequence>
<reference evidence="1 2" key="1">
    <citation type="submission" date="2024-09" db="EMBL/GenBank/DDBJ databases">
        <title>Draft genome sequence of Candidatus Magnetaquicoccaceae bacterium FCR-1.</title>
        <authorList>
            <person name="Shimoshige H."/>
            <person name="Shimamura S."/>
            <person name="Taoka A."/>
            <person name="Kobayashi H."/>
            <person name="Maekawa T."/>
        </authorList>
    </citation>
    <scope>NUCLEOTIDE SEQUENCE [LARGE SCALE GENOMIC DNA]</scope>
    <source>
        <strain evidence="1 2">FCR-1</strain>
    </source>
</reference>
<accession>A0ABQ0C6P7</accession>
<dbReference type="SUPFAM" id="SSF56059">
    <property type="entry name" value="Glutathione synthetase ATP-binding domain-like"/>
    <property type="match status" value="1"/>
</dbReference>
<dbReference type="Proteomes" id="UP001628193">
    <property type="component" value="Unassembled WGS sequence"/>
</dbReference>
<evidence type="ECO:0000313" key="1">
    <source>
        <dbReference type="EMBL" id="GAB0056554.1"/>
    </source>
</evidence>
<name>A0ABQ0C6P7_9PROT</name>
<dbReference type="EMBL" id="BAAFGK010000003">
    <property type="protein sequence ID" value="GAB0056554.1"/>
    <property type="molecule type" value="Genomic_DNA"/>
</dbReference>
<gene>
    <name evidence="1" type="ORF">SIID45300_00862</name>
</gene>
<keyword evidence="2" id="KW-1185">Reference proteome</keyword>
<organism evidence="1 2">
    <name type="scientific">Candidatus Magnetaquiglobus chichijimensis</name>
    <dbReference type="NCBI Taxonomy" id="3141448"/>
    <lineage>
        <taxon>Bacteria</taxon>
        <taxon>Pseudomonadati</taxon>
        <taxon>Pseudomonadota</taxon>
        <taxon>Magnetococcia</taxon>
        <taxon>Magnetococcales</taxon>
        <taxon>Candidatus Magnetaquicoccaceae</taxon>
        <taxon>Candidatus Magnetaquiglobus</taxon>
    </lineage>
</organism>
<protein>
    <submittedName>
        <fullName evidence="1">Uncharacterized protein</fullName>
    </submittedName>
</protein>
<comment type="caution">
    <text evidence="1">The sequence shown here is derived from an EMBL/GenBank/DDBJ whole genome shotgun (WGS) entry which is preliminary data.</text>
</comment>